<name>A0A5B9R865_9BACT</name>
<feature type="binding site" evidence="5">
    <location>
        <position position="104"/>
    </location>
    <ligand>
        <name>ATP</name>
        <dbReference type="ChEBI" id="CHEBI:30616"/>
    </ligand>
</feature>
<keyword evidence="3 7" id="KW-0418">Kinase</keyword>
<dbReference type="InterPro" id="IPR011009">
    <property type="entry name" value="Kinase-like_dom_sf"/>
</dbReference>
<feature type="domain" description="Protein kinase" evidence="6">
    <location>
        <begin position="75"/>
        <end position="260"/>
    </location>
</feature>
<dbReference type="PANTHER" id="PTHR43289">
    <property type="entry name" value="MITOGEN-ACTIVATED PROTEIN KINASE KINASE KINASE 20-RELATED"/>
    <property type="match status" value="1"/>
</dbReference>
<dbReference type="AlphaFoldDB" id="A0A5B9R865"/>
<protein>
    <submittedName>
        <fullName evidence="7">Serine/threonine-protein kinase PrkC</fullName>
        <ecNumber evidence="7">2.7.11.1</ecNumber>
    </submittedName>
</protein>
<dbReference type="InterPro" id="IPR008271">
    <property type="entry name" value="Ser/Thr_kinase_AS"/>
</dbReference>
<accession>A0A5B9R865</accession>
<dbReference type="EC" id="2.7.11.1" evidence="7"/>
<keyword evidence="8" id="KW-1185">Reference proteome</keyword>
<dbReference type="Proteomes" id="UP000325286">
    <property type="component" value="Chromosome"/>
</dbReference>
<dbReference type="PROSITE" id="PS00107">
    <property type="entry name" value="PROTEIN_KINASE_ATP"/>
    <property type="match status" value="1"/>
</dbReference>
<evidence type="ECO:0000313" key="7">
    <source>
        <dbReference type="EMBL" id="QEG42753.1"/>
    </source>
</evidence>
<reference evidence="7 8" key="1">
    <citation type="submission" date="2019-08" db="EMBL/GenBank/DDBJ databases">
        <title>Deep-cultivation of Planctomycetes and their phenomic and genomic characterization uncovers novel biology.</title>
        <authorList>
            <person name="Wiegand S."/>
            <person name="Jogler M."/>
            <person name="Boedeker C."/>
            <person name="Pinto D."/>
            <person name="Vollmers J."/>
            <person name="Rivas-Marin E."/>
            <person name="Kohn T."/>
            <person name="Peeters S.H."/>
            <person name="Heuer A."/>
            <person name="Rast P."/>
            <person name="Oberbeckmann S."/>
            <person name="Bunk B."/>
            <person name="Jeske O."/>
            <person name="Meyerdierks A."/>
            <person name="Storesund J.E."/>
            <person name="Kallscheuer N."/>
            <person name="Luecker S."/>
            <person name="Lage O.M."/>
            <person name="Pohl T."/>
            <person name="Merkel B.J."/>
            <person name="Hornburger P."/>
            <person name="Mueller R.-W."/>
            <person name="Bruemmer F."/>
            <person name="Labrenz M."/>
            <person name="Spormann A.M."/>
            <person name="Op den Camp H."/>
            <person name="Overmann J."/>
            <person name="Amann R."/>
            <person name="Jetten M.S.M."/>
            <person name="Mascher T."/>
            <person name="Medema M.H."/>
            <person name="Devos D.P."/>
            <person name="Kaster A.-K."/>
            <person name="Ovreas L."/>
            <person name="Rohde M."/>
            <person name="Galperin M.Y."/>
            <person name="Jogler C."/>
        </authorList>
    </citation>
    <scope>NUCLEOTIDE SEQUENCE [LARGE SCALE GENOMIC DNA]</scope>
    <source>
        <strain evidence="7 8">UC8</strain>
    </source>
</reference>
<organism evidence="7 8">
    <name type="scientific">Roseimaritima ulvae</name>
    <dbReference type="NCBI Taxonomy" id="980254"/>
    <lineage>
        <taxon>Bacteria</taxon>
        <taxon>Pseudomonadati</taxon>
        <taxon>Planctomycetota</taxon>
        <taxon>Planctomycetia</taxon>
        <taxon>Pirellulales</taxon>
        <taxon>Pirellulaceae</taxon>
        <taxon>Roseimaritima</taxon>
    </lineage>
</organism>
<dbReference type="Gene3D" id="1.10.510.10">
    <property type="entry name" value="Transferase(Phosphotransferase) domain 1"/>
    <property type="match status" value="1"/>
</dbReference>
<evidence type="ECO:0000256" key="5">
    <source>
        <dbReference type="PROSITE-ProRule" id="PRU10141"/>
    </source>
</evidence>
<evidence type="ECO:0000256" key="1">
    <source>
        <dbReference type="ARBA" id="ARBA00022679"/>
    </source>
</evidence>
<dbReference type="SMART" id="SM00220">
    <property type="entry name" value="S_TKc"/>
    <property type="match status" value="1"/>
</dbReference>
<dbReference type="PROSITE" id="PS00108">
    <property type="entry name" value="PROTEIN_KINASE_ST"/>
    <property type="match status" value="1"/>
</dbReference>
<dbReference type="Pfam" id="PF00069">
    <property type="entry name" value="Pkinase"/>
    <property type="match status" value="1"/>
</dbReference>
<dbReference type="SUPFAM" id="SSF56112">
    <property type="entry name" value="Protein kinase-like (PK-like)"/>
    <property type="match status" value="1"/>
</dbReference>
<proteinExistence type="predicted"/>
<gene>
    <name evidence="7" type="primary">prkC_26</name>
    <name evidence="7" type="ORF">UC8_47950</name>
</gene>
<dbReference type="EMBL" id="CP042914">
    <property type="protein sequence ID" value="QEG42753.1"/>
    <property type="molecule type" value="Genomic_DNA"/>
</dbReference>
<dbReference type="InterPro" id="IPR000719">
    <property type="entry name" value="Prot_kinase_dom"/>
</dbReference>
<evidence type="ECO:0000259" key="6">
    <source>
        <dbReference type="PROSITE" id="PS50011"/>
    </source>
</evidence>
<evidence type="ECO:0000256" key="3">
    <source>
        <dbReference type="ARBA" id="ARBA00022777"/>
    </source>
</evidence>
<evidence type="ECO:0000313" key="8">
    <source>
        <dbReference type="Proteomes" id="UP000325286"/>
    </source>
</evidence>
<dbReference type="CDD" id="cd14014">
    <property type="entry name" value="STKc_PknB_like"/>
    <property type="match status" value="1"/>
</dbReference>
<keyword evidence="1 7" id="KW-0808">Transferase</keyword>
<evidence type="ECO:0000256" key="4">
    <source>
        <dbReference type="ARBA" id="ARBA00022840"/>
    </source>
</evidence>
<dbReference type="GO" id="GO:0005524">
    <property type="term" value="F:ATP binding"/>
    <property type="evidence" value="ECO:0007669"/>
    <property type="project" value="UniProtKB-UniRule"/>
</dbReference>
<dbReference type="Gene3D" id="2.20.28.160">
    <property type="match status" value="1"/>
</dbReference>
<keyword evidence="2 5" id="KW-0547">Nucleotide-binding</keyword>
<keyword evidence="4 5" id="KW-0067">ATP-binding</keyword>
<dbReference type="InterPro" id="IPR017441">
    <property type="entry name" value="Protein_kinase_ATP_BS"/>
</dbReference>
<evidence type="ECO:0000256" key="2">
    <source>
        <dbReference type="ARBA" id="ARBA00022741"/>
    </source>
</evidence>
<dbReference type="GO" id="GO:0004674">
    <property type="term" value="F:protein serine/threonine kinase activity"/>
    <property type="evidence" value="ECO:0007669"/>
    <property type="project" value="UniProtKB-EC"/>
</dbReference>
<dbReference type="PANTHER" id="PTHR43289:SF6">
    <property type="entry name" value="SERINE_THREONINE-PROTEIN KINASE NEKL-3"/>
    <property type="match status" value="1"/>
</dbReference>
<dbReference type="PROSITE" id="PS50011">
    <property type="entry name" value="PROTEIN_KINASE_DOM"/>
    <property type="match status" value="1"/>
</dbReference>
<sequence>MASYDHATRSPELNPTVFEQLLSPVQTIRCPDCGKQTNLPKDDLSDHVNCTGCGKALSIVRVADTPSGESPGDRFQLLERLGGGGFGSVWKAYDSNLKRQVAIKIPHAARFHSTSRQRFLRESQAVAKLDHPGIVPVYDVCPGQNGLPVIVSKLIDGQSLSAWLAERRYVDSYDAAKVCADLADALSHAHLEGIVHRDLKPANIMMDVQGRSYVTDFGLAKDLQHEDSITCEWDVMGTAAYMSPEQASGQGHWDGRSTAA</sequence>
<dbReference type="KEGG" id="rul:UC8_47950"/>
<dbReference type="RefSeq" id="WP_068131301.1">
    <property type="nucleotide sequence ID" value="NZ_CP042914.1"/>
</dbReference>